<comment type="cofactor">
    <cofactor evidence="1">
        <name>Zn(2+)</name>
        <dbReference type="ChEBI" id="CHEBI:29105"/>
    </cofactor>
</comment>
<keyword evidence="3" id="KW-0378">Hydrolase</keyword>
<gene>
    <name evidence="6" type="ORF">ENSA7_04510</name>
</gene>
<dbReference type="EMBL" id="PVNL01000013">
    <property type="protein sequence ID" value="PRQ09697.1"/>
    <property type="molecule type" value="Genomic_DNA"/>
</dbReference>
<organism evidence="6 7">
    <name type="scientific">Enhygromyxa salina</name>
    <dbReference type="NCBI Taxonomy" id="215803"/>
    <lineage>
        <taxon>Bacteria</taxon>
        <taxon>Pseudomonadati</taxon>
        <taxon>Myxococcota</taxon>
        <taxon>Polyangia</taxon>
        <taxon>Nannocystales</taxon>
        <taxon>Nannocystaceae</taxon>
        <taxon>Enhygromyxa</taxon>
    </lineage>
</organism>
<protein>
    <submittedName>
        <fullName evidence="6">Murein peptide amidase A</fullName>
    </submittedName>
</protein>
<evidence type="ECO:0000256" key="2">
    <source>
        <dbReference type="ARBA" id="ARBA00022723"/>
    </source>
</evidence>
<keyword evidence="2" id="KW-0479">Metal-binding</keyword>
<feature type="domain" description="Succinylglutamate desuccinylase/Aspartoacylase catalytic" evidence="5">
    <location>
        <begin position="28"/>
        <end position="114"/>
    </location>
</feature>
<dbReference type="Pfam" id="PF24827">
    <property type="entry name" value="AstE_AspA_cat"/>
    <property type="match status" value="1"/>
</dbReference>
<evidence type="ECO:0000313" key="7">
    <source>
        <dbReference type="Proteomes" id="UP000238823"/>
    </source>
</evidence>
<evidence type="ECO:0000313" key="6">
    <source>
        <dbReference type="EMBL" id="PRQ09697.1"/>
    </source>
</evidence>
<dbReference type="Gene3D" id="3.40.630.10">
    <property type="entry name" value="Zn peptidases"/>
    <property type="match status" value="1"/>
</dbReference>
<comment type="caution">
    <text evidence="6">The sequence shown here is derived from an EMBL/GenBank/DDBJ whole genome shotgun (WGS) entry which is preliminary data.</text>
</comment>
<accession>A0A2S9YX90</accession>
<dbReference type="PANTHER" id="PTHR37326:SF1">
    <property type="entry name" value="BLL3975 PROTEIN"/>
    <property type="match status" value="1"/>
</dbReference>
<dbReference type="AlphaFoldDB" id="A0A2S9YX90"/>
<dbReference type="InterPro" id="IPR055438">
    <property type="entry name" value="AstE_AspA_cat"/>
</dbReference>
<evidence type="ECO:0000256" key="3">
    <source>
        <dbReference type="ARBA" id="ARBA00022801"/>
    </source>
</evidence>
<evidence type="ECO:0000256" key="4">
    <source>
        <dbReference type="ARBA" id="ARBA00022833"/>
    </source>
</evidence>
<dbReference type="Proteomes" id="UP000238823">
    <property type="component" value="Unassembled WGS sequence"/>
</dbReference>
<dbReference type="PANTHER" id="PTHR37326">
    <property type="entry name" value="BLL3975 PROTEIN"/>
    <property type="match status" value="1"/>
</dbReference>
<dbReference type="InterPro" id="IPR053138">
    <property type="entry name" value="N-alpha-Ac-DABA_deacetylase"/>
</dbReference>
<dbReference type="GO" id="GO:0016788">
    <property type="term" value="F:hydrolase activity, acting on ester bonds"/>
    <property type="evidence" value="ECO:0007669"/>
    <property type="project" value="InterPro"/>
</dbReference>
<keyword evidence="4" id="KW-0862">Zinc</keyword>
<dbReference type="SUPFAM" id="SSF53187">
    <property type="entry name" value="Zn-dependent exopeptidases"/>
    <property type="match status" value="1"/>
</dbReference>
<proteinExistence type="predicted"/>
<reference evidence="6 7" key="1">
    <citation type="submission" date="2018-03" db="EMBL/GenBank/DDBJ databases">
        <title>Draft Genome Sequences of the Obligatory Marine Myxobacteria Enhygromyxa salina SWB007.</title>
        <authorList>
            <person name="Poehlein A."/>
            <person name="Moghaddam J.A."/>
            <person name="Harms H."/>
            <person name="Alanjari M."/>
            <person name="Koenig G.M."/>
            <person name="Daniel R."/>
            <person name="Schaeberle T.F."/>
        </authorList>
    </citation>
    <scope>NUCLEOTIDE SEQUENCE [LARGE SCALE GENOMIC DNA]</scope>
    <source>
        <strain evidence="6 7">SWB007</strain>
    </source>
</reference>
<evidence type="ECO:0000256" key="1">
    <source>
        <dbReference type="ARBA" id="ARBA00001947"/>
    </source>
</evidence>
<evidence type="ECO:0000259" key="5">
    <source>
        <dbReference type="Pfam" id="PF24827"/>
    </source>
</evidence>
<dbReference type="GO" id="GO:0046872">
    <property type="term" value="F:metal ion binding"/>
    <property type="evidence" value="ECO:0007669"/>
    <property type="project" value="UniProtKB-KW"/>
</dbReference>
<name>A0A2S9YX90_9BACT</name>
<dbReference type="OrthoDB" id="9782876at2"/>
<sequence length="230" mass="25880">MLRRMALAPGIHFLAPTIPLYVFEADQPGPSALIQAGIHGDEVAGVHALQELLEAELRPTHGRLLICPIMNPRAYRERQRAATGGLDLNRCFPGDAAADAWELRLARTFMDLVEDERPALMATLHESHKRYDKAADHPTFGQTLVYGVEPMPPIIARTIARLNQRFQLPDERWDPQYFPVATSSTEVIVDAIGCVGICVETWMAFEERRRIAMQKAVVEYLLDEIGVRRI</sequence>